<keyword evidence="2" id="KW-0493">Microtubule</keyword>
<evidence type="ECO:0000256" key="2">
    <source>
        <dbReference type="ARBA" id="ARBA00022701"/>
    </source>
</evidence>
<feature type="domain" description="Tubulin/FtsZ GTPase" evidence="5">
    <location>
        <begin position="1"/>
        <end position="43"/>
    </location>
</feature>
<dbReference type="InterPro" id="IPR000217">
    <property type="entry name" value="Tubulin"/>
</dbReference>
<dbReference type="Proteomes" id="UP000267027">
    <property type="component" value="Unassembled WGS sequence"/>
</dbReference>
<dbReference type="Gene3D" id="3.40.50.1440">
    <property type="entry name" value="Tubulin/FtsZ, GTPase domain"/>
    <property type="match status" value="1"/>
</dbReference>
<dbReference type="SUPFAM" id="SSF55307">
    <property type="entry name" value="Tubulin C-terminal domain-like"/>
    <property type="match status" value="1"/>
</dbReference>
<evidence type="ECO:0000256" key="4">
    <source>
        <dbReference type="ARBA" id="ARBA00023134"/>
    </source>
</evidence>
<dbReference type="STRING" id="334426.A0A0R3PE54"/>
<evidence type="ECO:0000313" key="7">
    <source>
        <dbReference type="Proteomes" id="UP000267027"/>
    </source>
</evidence>
<gene>
    <name evidence="6" type="ORF">ACOC_LOCUS2305</name>
</gene>
<evidence type="ECO:0000259" key="5">
    <source>
        <dbReference type="Pfam" id="PF00091"/>
    </source>
</evidence>
<dbReference type="InterPro" id="IPR003008">
    <property type="entry name" value="Tubulin_FtsZ_GTPase"/>
</dbReference>
<organism evidence="8">
    <name type="scientific">Angiostrongylus costaricensis</name>
    <name type="common">Nematode worm</name>
    <dbReference type="NCBI Taxonomy" id="334426"/>
    <lineage>
        <taxon>Eukaryota</taxon>
        <taxon>Metazoa</taxon>
        <taxon>Ecdysozoa</taxon>
        <taxon>Nematoda</taxon>
        <taxon>Chromadorea</taxon>
        <taxon>Rhabditida</taxon>
        <taxon>Rhabditina</taxon>
        <taxon>Rhabditomorpha</taxon>
        <taxon>Strongyloidea</taxon>
        <taxon>Metastrongylidae</taxon>
        <taxon>Angiostrongylus</taxon>
    </lineage>
</organism>
<dbReference type="OMA" id="HVNIDIR"/>
<protein>
    <submittedName>
        <fullName evidence="8">Tubulin domain-containing protein</fullName>
    </submittedName>
</protein>
<proteinExistence type="inferred from homology"/>
<dbReference type="GO" id="GO:0005874">
    <property type="term" value="C:microtubule"/>
    <property type="evidence" value="ECO:0007669"/>
    <property type="project" value="UniProtKB-KW"/>
</dbReference>
<dbReference type="WBParaSite" id="ACOC_0000230501-mRNA-1">
    <property type="protein sequence ID" value="ACOC_0000230501-mRNA-1"/>
    <property type="gene ID" value="ACOC_0000230501"/>
</dbReference>
<dbReference type="GO" id="GO:0005525">
    <property type="term" value="F:GTP binding"/>
    <property type="evidence" value="ECO:0007669"/>
    <property type="project" value="UniProtKB-KW"/>
</dbReference>
<dbReference type="PANTHER" id="PTHR11588">
    <property type="entry name" value="TUBULIN"/>
    <property type="match status" value="1"/>
</dbReference>
<evidence type="ECO:0000256" key="3">
    <source>
        <dbReference type="ARBA" id="ARBA00022741"/>
    </source>
</evidence>
<comment type="similarity">
    <text evidence="1">Belongs to the tubulin family.</text>
</comment>
<keyword evidence="3" id="KW-0547">Nucleotide-binding</keyword>
<reference evidence="6 7" key="2">
    <citation type="submission" date="2018-11" db="EMBL/GenBank/DDBJ databases">
        <authorList>
            <consortium name="Pathogen Informatics"/>
        </authorList>
    </citation>
    <scope>NUCLEOTIDE SEQUENCE [LARGE SCALE GENOMIC DNA]</scope>
    <source>
        <strain evidence="6 7">Costa Rica</strain>
    </source>
</reference>
<dbReference type="GO" id="GO:0007017">
    <property type="term" value="P:microtubule-based process"/>
    <property type="evidence" value="ECO:0007669"/>
    <property type="project" value="InterPro"/>
</dbReference>
<dbReference type="EMBL" id="UYYA01000441">
    <property type="protein sequence ID" value="VDM53890.1"/>
    <property type="molecule type" value="Genomic_DNA"/>
</dbReference>
<dbReference type="SUPFAM" id="SSF52490">
    <property type="entry name" value="Tubulin nucleotide-binding domain-like"/>
    <property type="match status" value="1"/>
</dbReference>
<dbReference type="Pfam" id="PF00091">
    <property type="entry name" value="Tubulin"/>
    <property type="match status" value="1"/>
</dbReference>
<dbReference type="InterPro" id="IPR008280">
    <property type="entry name" value="Tub_FtsZ_C"/>
</dbReference>
<evidence type="ECO:0000256" key="1">
    <source>
        <dbReference type="ARBA" id="ARBA00009636"/>
    </source>
</evidence>
<accession>A0A0R3PE54</accession>
<keyword evidence="7" id="KW-1185">Reference proteome</keyword>
<evidence type="ECO:0000313" key="6">
    <source>
        <dbReference type="EMBL" id="VDM53890.1"/>
    </source>
</evidence>
<name>A0A0R3PE54_ANGCS</name>
<keyword evidence="4" id="KW-0342">GTP-binding</keyword>
<evidence type="ECO:0000313" key="8">
    <source>
        <dbReference type="WBParaSite" id="ACOC_0000230501-mRNA-1"/>
    </source>
</evidence>
<dbReference type="InterPro" id="IPR036525">
    <property type="entry name" value="Tubulin/FtsZ_GTPase_sf"/>
</dbReference>
<dbReference type="AlphaFoldDB" id="A0A0R3PE54"/>
<sequence>MTHSLGGGTGPGMGILLISKIREEYPDRIMNTFSVVPSPKVPDTKRATCEILFAVSSRLGLIRYLLPHIEVEHSYLRRFEPSSLCHNEWLHAYLNADLLKFAVKMVPSPRQHIFMPGFAPLTSRSNQQV</sequence>
<dbReference type="OrthoDB" id="5833119at2759"/>
<reference evidence="8" key="1">
    <citation type="submission" date="2017-02" db="UniProtKB">
        <authorList>
            <consortium name="WormBaseParasite"/>
        </authorList>
    </citation>
    <scope>IDENTIFICATION</scope>
</reference>